<proteinExistence type="predicted"/>
<sequence>MLGFDFTRQKPIDSYIVDFFCSKLMLAIEIDGYSHQLEEVYAKDVENSRRLEELGIKLLRFQDVEVFQNTKGVLQVIENTVIELSSIAD</sequence>
<dbReference type="InterPro" id="IPR047216">
    <property type="entry name" value="Endonuclease_DUF559_bact"/>
</dbReference>
<comment type="caution">
    <text evidence="2">The sequence shown here is derived from an EMBL/GenBank/DDBJ whole genome shotgun (WGS) entry which is preliminary data.</text>
</comment>
<dbReference type="Pfam" id="PF04480">
    <property type="entry name" value="DUF559"/>
    <property type="match status" value="1"/>
</dbReference>
<reference evidence="2 3" key="1">
    <citation type="submission" date="2019-03" db="EMBL/GenBank/DDBJ databases">
        <title>Genomic Encyclopedia of Archaeal and Bacterial Type Strains, Phase II (KMG-II): from individual species to whole genera.</title>
        <authorList>
            <person name="Goeker M."/>
        </authorList>
    </citation>
    <scope>NUCLEOTIDE SEQUENCE [LARGE SCALE GENOMIC DNA]</scope>
    <source>
        <strain evidence="2 3">RL-C</strain>
    </source>
</reference>
<dbReference type="InterPro" id="IPR011335">
    <property type="entry name" value="Restrct_endonuc-II-like"/>
</dbReference>
<feature type="domain" description="DUF559" evidence="1">
    <location>
        <begin position="2"/>
        <end position="79"/>
    </location>
</feature>
<dbReference type="AlphaFoldDB" id="A0A4R2EVP2"/>
<organism evidence="2 3">
    <name type="scientific">Acetobacteroides hydrogenigenes</name>
    <dbReference type="NCBI Taxonomy" id="979970"/>
    <lineage>
        <taxon>Bacteria</taxon>
        <taxon>Pseudomonadati</taxon>
        <taxon>Bacteroidota</taxon>
        <taxon>Bacteroidia</taxon>
        <taxon>Bacteroidales</taxon>
        <taxon>Rikenellaceae</taxon>
        <taxon>Acetobacteroides</taxon>
    </lineage>
</organism>
<evidence type="ECO:0000313" key="3">
    <source>
        <dbReference type="Proteomes" id="UP000294830"/>
    </source>
</evidence>
<name>A0A4R2EVP2_9BACT</name>
<dbReference type="SUPFAM" id="SSF52980">
    <property type="entry name" value="Restriction endonuclease-like"/>
    <property type="match status" value="1"/>
</dbReference>
<gene>
    <name evidence="2" type="ORF">CLV25_101455</name>
</gene>
<keyword evidence="3" id="KW-1185">Reference proteome</keyword>
<dbReference type="Gene3D" id="3.40.960.10">
    <property type="entry name" value="VSR Endonuclease"/>
    <property type="match status" value="1"/>
</dbReference>
<accession>A0A4R2EVP2</accession>
<dbReference type="Proteomes" id="UP000294830">
    <property type="component" value="Unassembled WGS sequence"/>
</dbReference>
<protein>
    <submittedName>
        <fullName evidence="2">Uncharacterized protein DUF559</fullName>
    </submittedName>
</protein>
<dbReference type="PANTHER" id="PTHR38590">
    <property type="entry name" value="BLL0828 PROTEIN"/>
    <property type="match status" value="1"/>
</dbReference>
<evidence type="ECO:0000259" key="1">
    <source>
        <dbReference type="Pfam" id="PF04480"/>
    </source>
</evidence>
<evidence type="ECO:0000313" key="2">
    <source>
        <dbReference type="EMBL" id="TCN73234.1"/>
    </source>
</evidence>
<dbReference type="EMBL" id="SLWB01000001">
    <property type="protein sequence ID" value="TCN73234.1"/>
    <property type="molecule type" value="Genomic_DNA"/>
</dbReference>
<dbReference type="RefSeq" id="WP_207895569.1">
    <property type="nucleotide sequence ID" value="NZ_SLWB01000001.1"/>
</dbReference>
<dbReference type="CDD" id="cd01038">
    <property type="entry name" value="Endonuclease_DUF559"/>
    <property type="match status" value="1"/>
</dbReference>
<dbReference type="InterPro" id="IPR007569">
    <property type="entry name" value="DUF559"/>
</dbReference>
<dbReference type="PANTHER" id="PTHR38590:SF1">
    <property type="entry name" value="BLL0828 PROTEIN"/>
    <property type="match status" value="1"/>
</dbReference>